<evidence type="ECO:0000313" key="2">
    <source>
        <dbReference type="EMBL" id="CAA0113249.1"/>
    </source>
</evidence>
<dbReference type="EC" id="1.-.-.-" evidence="2"/>
<dbReference type="PROSITE" id="PS51725">
    <property type="entry name" value="ABM"/>
    <property type="match status" value="1"/>
</dbReference>
<gene>
    <name evidence="2" type="ORF">OPDIPICF_04702</name>
</gene>
<keyword evidence="2" id="KW-0560">Oxidoreductase</keyword>
<dbReference type="PANTHER" id="PTHR33336">
    <property type="entry name" value="QUINOL MONOOXYGENASE YGIN-RELATED"/>
    <property type="match status" value="1"/>
</dbReference>
<evidence type="ECO:0000259" key="1">
    <source>
        <dbReference type="PROSITE" id="PS51725"/>
    </source>
</evidence>
<feature type="domain" description="ABM" evidence="1">
    <location>
        <begin position="4"/>
        <end position="92"/>
    </location>
</feature>
<keyword evidence="3" id="KW-1185">Reference proteome</keyword>
<dbReference type="Pfam" id="PF03992">
    <property type="entry name" value="ABM"/>
    <property type="match status" value="1"/>
</dbReference>
<sequence length="96" mass="10908">MSKLTIIANITAKADSIDLVKSELQKLIDITRAEDGCINYDLHQNNENPAHFLFFENWESTEQWQTHMGAQHLQDYLAATDGAVEAFTVDQMTHVD</sequence>
<dbReference type="EMBL" id="CACSIO010000016">
    <property type="protein sequence ID" value="CAA0113249.1"/>
    <property type="molecule type" value="Genomic_DNA"/>
</dbReference>
<dbReference type="InterPro" id="IPR011008">
    <property type="entry name" value="Dimeric_a/b-barrel"/>
</dbReference>
<dbReference type="OrthoDB" id="9812192at2"/>
<name>A0A5S9Q877_9GAMM</name>
<accession>A0A5S9Q877</accession>
<organism evidence="2 3">
    <name type="scientific">BD1-7 clade bacterium</name>
    <dbReference type="NCBI Taxonomy" id="2029982"/>
    <lineage>
        <taxon>Bacteria</taxon>
        <taxon>Pseudomonadati</taxon>
        <taxon>Pseudomonadota</taxon>
        <taxon>Gammaproteobacteria</taxon>
        <taxon>Cellvibrionales</taxon>
        <taxon>Spongiibacteraceae</taxon>
        <taxon>BD1-7 clade</taxon>
    </lineage>
</organism>
<reference evidence="2 3" key="1">
    <citation type="submission" date="2019-11" db="EMBL/GenBank/DDBJ databases">
        <authorList>
            <person name="Holert J."/>
        </authorList>
    </citation>
    <scope>NUCLEOTIDE SEQUENCE [LARGE SCALE GENOMIC DNA]</scope>
    <source>
        <strain evidence="2">SB11_3</strain>
    </source>
</reference>
<dbReference type="Gene3D" id="3.30.70.100">
    <property type="match status" value="1"/>
</dbReference>
<dbReference type="InterPro" id="IPR050744">
    <property type="entry name" value="AI-2_Isomerase_LsrG"/>
</dbReference>
<protein>
    <submittedName>
        <fullName evidence="2">Monooxygenase</fullName>
        <ecNumber evidence="2">1.-.-.-</ecNumber>
    </submittedName>
</protein>
<keyword evidence="2" id="KW-0503">Monooxygenase</keyword>
<dbReference type="GO" id="GO:0004497">
    <property type="term" value="F:monooxygenase activity"/>
    <property type="evidence" value="ECO:0007669"/>
    <property type="project" value="UniProtKB-KW"/>
</dbReference>
<proteinExistence type="predicted"/>
<dbReference type="Proteomes" id="UP000441399">
    <property type="component" value="Unassembled WGS sequence"/>
</dbReference>
<evidence type="ECO:0000313" key="3">
    <source>
        <dbReference type="Proteomes" id="UP000441399"/>
    </source>
</evidence>
<dbReference type="InterPro" id="IPR007138">
    <property type="entry name" value="ABM_dom"/>
</dbReference>
<dbReference type="AlphaFoldDB" id="A0A5S9Q877"/>
<dbReference type="SUPFAM" id="SSF54909">
    <property type="entry name" value="Dimeric alpha+beta barrel"/>
    <property type="match status" value="1"/>
</dbReference>
<dbReference type="PANTHER" id="PTHR33336:SF3">
    <property type="entry name" value="ABM DOMAIN-CONTAINING PROTEIN"/>
    <property type="match status" value="1"/>
</dbReference>